<gene>
    <name evidence="1" type="ORF">ACFPZN_17235</name>
</gene>
<proteinExistence type="predicted"/>
<reference evidence="2" key="1">
    <citation type="journal article" date="2019" name="Int. J. Syst. Evol. Microbiol.">
        <title>The Global Catalogue of Microorganisms (GCM) 10K type strain sequencing project: providing services to taxonomists for standard genome sequencing and annotation.</title>
        <authorList>
            <consortium name="The Broad Institute Genomics Platform"/>
            <consortium name="The Broad Institute Genome Sequencing Center for Infectious Disease"/>
            <person name="Wu L."/>
            <person name="Ma J."/>
        </authorList>
    </citation>
    <scope>NUCLEOTIDE SEQUENCE [LARGE SCALE GENOMIC DNA]</scope>
    <source>
        <strain evidence="2">KCTC 42087</strain>
    </source>
</reference>
<name>A0ABW1A2F5_9ACTN</name>
<comment type="caution">
    <text evidence="1">The sequence shown here is derived from an EMBL/GenBank/DDBJ whole genome shotgun (WGS) entry which is preliminary data.</text>
</comment>
<evidence type="ECO:0008006" key="3">
    <source>
        <dbReference type="Google" id="ProtNLM"/>
    </source>
</evidence>
<organism evidence="1 2">
    <name type="scientific">Actinomadura rugatobispora</name>
    <dbReference type="NCBI Taxonomy" id="1994"/>
    <lineage>
        <taxon>Bacteria</taxon>
        <taxon>Bacillati</taxon>
        <taxon>Actinomycetota</taxon>
        <taxon>Actinomycetes</taxon>
        <taxon>Streptosporangiales</taxon>
        <taxon>Thermomonosporaceae</taxon>
        <taxon>Actinomadura</taxon>
    </lineage>
</organism>
<dbReference type="EMBL" id="JBHSON010000021">
    <property type="protein sequence ID" value="MFC5747375.1"/>
    <property type="molecule type" value="Genomic_DNA"/>
</dbReference>
<dbReference type="Proteomes" id="UP001596074">
    <property type="component" value="Unassembled WGS sequence"/>
</dbReference>
<evidence type="ECO:0000313" key="1">
    <source>
        <dbReference type="EMBL" id="MFC5747375.1"/>
    </source>
</evidence>
<evidence type="ECO:0000313" key="2">
    <source>
        <dbReference type="Proteomes" id="UP001596074"/>
    </source>
</evidence>
<keyword evidence="2" id="KW-1185">Reference proteome</keyword>
<protein>
    <recommendedName>
        <fullName evidence="3">Nucleotidyltransferase family protein</fullName>
    </recommendedName>
</protein>
<accession>A0ABW1A2F5</accession>
<dbReference type="RefSeq" id="WP_378282993.1">
    <property type="nucleotide sequence ID" value="NZ_JBHSON010000021.1"/>
</dbReference>
<sequence length="313" mass="33966">MESHACGWPALAIPHQMLPPCSMVLTDGGLLAAKITSMGDSMYALVGYVANDARPGRDGEGPRSRFWGREWQRTLNLPYATYAPLIAARQPDALVPHLGKIARIRAAGIVAARSTRDPYLLAAHAAALDALATWCGVDRDKFGVYGSAMYKPPGTARDLDIVVYGRDASRRVAARAAGVVPPRPADHPHHPHFRTPGAKVTLDPRYLTGEHTITRALIAGDCTDSGVEAIDRLWVLDAAEGIFFPSRYTLSDGSVLLSYRAGHSGWLRNGDELFGPPLPVFFRDGTRYRVVLGCETLRARRAEAEQTGGEGER</sequence>